<feature type="region of interest" description="Disordered" evidence="1">
    <location>
        <begin position="58"/>
        <end position="84"/>
    </location>
</feature>
<comment type="caution">
    <text evidence="2">The sequence shown here is derived from an EMBL/GenBank/DDBJ whole genome shotgun (WGS) entry which is preliminary data.</text>
</comment>
<feature type="region of interest" description="Disordered" evidence="1">
    <location>
        <begin position="1"/>
        <end position="25"/>
    </location>
</feature>
<feature type="region of interest" description="Disordered" evidence="1">
    <location>
        <begin position="130"/>
        <end position="204"/>
    </location>
</feature>
<reference evidence="2 3" key="1">
    <citation type="submission" date="2023-07" db="EMBL/GenBank/DDBJ databases">
        <title>Genomic Encyclopedia of Type Strains, Phase IV (KMG-IV): sequencing the most valuable type-strain genomes for metagenomic binning, comparative biology and taxonomic classification.</title>
        <authorList>
            <person name="Goeker M."/>
        </authorList>
    </citation>
    <scope>NUCLEOTIDE SEQUENCE [LARGE SCALE GENOMIC DNA]</scope>
    <source>
        <strain evidence="2 3">DSM 1111</strain>
    </source>
</reference>
<proteinExistence type="predicted"/>
<organism evidence="2 3">
    <name type="scientific">Peteryoungia aggregata LMG 23059</name>
    <dbReference type="NCBI Taxonomy" id="1368425"/>
    <lineage>
        <taxon>Bacteria</taxon>
        <taxon>Pseudomonadati</taxon>
        <taxon>Pseudomonadota</taxon>
        <taxon>Alphaproteobacteria</taxon>
        <taxon>Hyphomicrobiales</taxon>
        <taxon>Rhizobiaceae</taxon>
        <taxon>Peteryoungia</taxon>
    </lineage>
</organism>
<feature type="compositionally biased region" description="Basic residues" evidence="1">
    <location>
        <begin position="130"/>
        <end position="140"/>
    </location>
</feature>
<dbReference type="EMBL" id="JAUSUW010000005">
    <property type="protein sequence ID" value="MDQ0420905.1"/>
    <property type="molecule type" value="Genomic_DNA"/>
</dbReference>
<feature type="compositionally biased region" description="Polar residues" evidence="1">
    <location>
        <begin position="142"/>
        <end position="154"/>
    </location>
</feature>
<sequence length="204" mass="22421">MRNLRFRPDRANSSISLSPPPRGRWASRLRPLPLIPITSAPHPPFGHLLPASGEKADTSTACASLSPPAGRGQGEGQNHRFGAYGRKKGDEFEKIPSKIKPRHVFSSPTISTLVDSALSRPRIHLTMRCQARRGRRRRRALSQVQTPGPLQRSPSGRGAGNQGDRVGCSSPDTSIGRTCLGGTQTRRPRRREHHQTAGRQKRRG</sequence>
<feature type="compositionally biased region" description="Polar residues" evidence="1">
    <location>
        <begin position="170"/>
        <end position="185"/>
    </location>
</feature>
<evidence type="ECO:0000313" key="2">
    <source>
        <dbReference type="EMBL" id="MDQ0420905.1"/>
    </source>
</evidence>
<name>A0ABU0G6C8_9HYPH</name>
<keyword evidence="3" id="KW-1185">Reference proteome</keyword>
<dbReference type="Proteomes" id="UP001238496">
    <property type="component" value="Unassembled WGS sequence"/>
</dbReference>
<accession>A0ABU0G6C8</accession>
<feature type="compositionally biased region" description="Basic and acidic residues" evidence="1">
    <location>
        <begin position="1"/>
        <end position="10"/>
    </location>
</feature>
<gene>
    <name evidence="2" type="ORF">J2045_001932</name>
</gene>
<protein>
    <submittedName>
        <fullName evidence="2">Uncharacterized protein</fullName>
    </submittedName>
</protein>
<evidence type="ECO:0000313" key="3">
    <source>
        <dbReference type="Proteomes" id="UP001238496"/>
    </source>
</evidence>
<evidence type="ECO:0000256" key="1">
    <source>
        <dbReference type="SAM" id="MobiDB-lite"/>
    </source>
</evidence>